<evidence type="ECO:0000256" key="1">
    <source>
        <dbReference type="SAM" id="MobiDB-lite"/>
    </source>
</evidence>
<evidence type="ECO:0000313" key="2">
    <source>
        <dbReference type="EMBL" id="KAJ8397253.1"/>
    </source>
</evidence>
<gene>
    <name evidence="2" type="ORF">AAFF_G00440870</name>
</gene>
<feature type="compositionally biased region" description="Polar residues" evidence="1">
    <location>
        <begin position="1"/>
        <end position="17"/>
    </location>
</feature>
<accession>A0AAD7S7D3</accession>
<feature type="region of interest" description="Disordered" evidence="1">
    <location>
        <begin position="75"/>
        <end position="99"/>
    </location>
</feature>
<sequence length="99" mass="10424">MRVSQVRLTGTPNSGSSRPHGALAFGRRRQVRASDGEGAKGHASDTCPAGANMALLLHTKGLFRAAPRLPAGRLSAAGSARVCARPPSQRPAWTLRERV</sequence>
<dbReference type="Proteomes" id="UP001221898">
    <property type="component" value="Unassembled WGS sequence"/>
</dbReference>
<feature type="region of interest" description="Disordered" evidence="1">
    <location>
        <begin position="1"/>
        <end position="47"/>
    </location>
</feature>
<comment type="caution">
    <text evidence="2">The sequence shown here is derived from an EMBL/GenBank/DDBJ whole genome shotgun (WGS) entry which is preliminary data.</text>
</comment>
<organism evidence="2 3">
    <name type="scientific">Aldrovandia affinis</name>
    <dbReference type="NCBI Taxonomy" id="143900"/>
    <lineage>
        <taxon>Eukaryota</taxon>
        <taxon>Metazoa</taxon>
        <taxon>Chordata</taxon>
        <taxon>Craniata</taxon>
        <taxon>Vertebrata</taxon>
        <taxon>Euteleostomi</taxon>
        <taxon>Actinopterygii</taxon>
        <taxon>Neopterygii</taxon>
        <taxon>Teleostei</taxon>
        <taxon>Notacanthiformes</taxon>
        <taxon>Halosauridae</taxon>
        <taxon>Aldrovandia</taxon>
    </lineage>
</organism>
<feature type="compositionally biased region" description="Basic and acidic residues" evidence="1">
    <location>
        <begin position="32"/>
        <end position="43"/>
    </location>
</feature>
<keyword evidence="3" id="KW-1185">Reference proteome</keyword>
<protein>
    <submittedName>
        <fullName evidence="2">Uncharacterized protein</fullName>
    </submittedName>
</protein>
<reference evidence="2" key="1">
    <citation type="journal article" date="2023" name="Science">
        <title>Genome structures resolve the early diversification of teleost fishes.</title>
        <authorList>
            <person name="Parey E."/>
            <person name="Louis A."/>
            <person name="Montfort J."/>
            <person name="Bouchez O."/>
            <person name="Roques C."/>
            <person name="Iampietro C."/>
            <person name="Lluch J."/>
            <person name="Castinel A."/>
            <person name="Donnadieu C."/>
            <person name="Desvignes T."/>
            <person name="Floi Bucao C."/>
            <person name="Jouanno E."/>
            <person name="Wen M."/>
            <person name="Mejri S."/>
            <person name="Dirks R."/>
            <person name="Jansen H."/>
            <person name="Henkel C."/>
            <person name="Chen W.J."/>
            <person name="Zahm M."/>
            <person name="Cabau C."/>
            <person name="Klopp C."/>
            <person name="Thompson A.W."/>
            <person name="Robinson-Rechavi M."/>
            <person name="Braasch I."/>
            <person name="Lecointre G."/>
            <person name="Bobe J."/>
            <person name="Postlethwait J.H."/>
            <person name="Berthelot C."/>
            <person name="Roest Crollius H."/>
            <person name="Guiguen Y."/>
        </authorList>
    </citation>
    <scope>NUCLEOTIDE SEQUENCE</scope>
    <source>
        <strain evidence="2">NC1722</strain>
    </source>
</reference>
<name>A0AAD7S7D3_9TELE</name>
<proteinExistence type="predicted"/>
<dbReference type="EMBL" id="JAINUG010000099">
    <property type="protein sequence ID" value="KAJ8397253.1"/>
    <property type="molecule type" value="Genomic_DNA"/>
</dbReference>
<dbReference type="AlphaFoldDB" id="A0AAD7S7D3"/>
<evidence type="ECO:0000313" key="3">
    <source>
        <dbReference type="Proteomes" id="UP001221898"/>
    </source>
</evidence>